<proteinExistence type="predicted"/>
<keyword evidence="2" id="KW-1185">Reference proteome</keyword>
<evidence type="ECO:0000313" key="1">
    <source>
        <dbReference type="EMBL" id="EEA19286.1"/>
    </source>
</evidence>
<accession>B6QSA8</accession>
<protein>
    <submittedName>
        <fullName evidence="1">Uncharacterized protein</fullName>
    </submittedName>
</protein>
<evidence type="ECO:0000313" key="2">
    <source>
        <dbReference type="Proteomes" id="UP000001294"/>
    </source>
</evidence>
<name>B6QSA8_TALMQ</name>
<reference evidence="2" key="1">
    <citation type="journal article" date="2015" name="Genome Announc.">
        <title>Genome sequence of the AIDS-associated pathogen Penicillium marneffei (ATCC18224) and its near taxonomic relative Talaromyces stipitatus (ATCC10500).</title>
        <authorList>
            <person name="Nierman W.C."/>
            <person name="Fedorova-Abrams N.D."/>
            <person name="Andrianopoulos A."/>
        </authorList>
    </citation>
    <scope>NUCLEOTIDE SEQUENCE [LARGE SCALE GENOMIC DNA]</scope>
    <source>
        <strain evidence="2">ATCC 18224 / CBS 334.59 / QM 7333</strain>
    </source>
</reference>
<gene>
    <name evidence="1" type="ORF">PMAA_000860</name>
</gene>
<dbReference type="EMBL" id="DS995905">
    <property type="protein sequence ID" value="EEA19286.1"/>
    <property type="molecule type" value="Genomic_DNA"/>
</dbReference>
<dbReference type="HOGENOM" id="CLU_2831960_0_0_1"/>
<organism evidence="1 2">
    <name type="scientific">Talaromyces marneffei (strain ATCC 18224 / CBS 334.59 / QM 7333)</name>
    <name type="common">Penicillium marneffei</name>
    <dbReference type="NCBI Taxonomy" id="441960"/>
    <lineage>
        <taxon>Eukaryota</taxon>
        <taxon>Fungi</taxon>
        <taxon>Dikarya</taxon>
        <taxon>Ascomycota</taxon>
        <taxon>Pezizomycotina</taxon>
        <taxon>Eurotiomycetes</taxon>
        <taxon>Eurotiomycetidae</taxon>
        <taxon>Eurotiales</taxon>
        <taxon>Trichocomaceae</taxon>
        <taxon>Talaromyces</taxon>
        <taxon>Talaromyces sect. Talaromyces</taxon>
    </lineage>
</organism>
<sequence length="66" mass="7369">MINGEKLTLEVHDSNGEHMNNVPDVDFLINAMGKTTRTQLINGLIENGYIHENDVAQDGTGHYIIF</sequence>
<dbReference type="Proteomes" id="UP000001294">
    <property type="component" value="Unassembled WGS sequence"/>
</dbReference>
<dbReference type="VEuPathDB" id="FungiDB:PMAA_000860"/>
<dbReference type="PhylomeDB" id="B6QSA8"/>
<dbReference type="AlphaFoldDB" id="B6QSA8"/>